<dbReference type="GO" id="GO:0016757">
    <property type="term" value="F:glycosyltransferase activity"/>
    <property type="evidence" value="ECO:0007669"/>
    <property type="project" value="UniProtKB-KW"/>
</dbReference>
<protein>
    <recommendedName>
        <fullName evidence="2">Glycosyl transferase family 1 domain-containing protein</fullName>
    </recommendedName>
</protein>
<dbReference type="SUPFAM" id="SSF53756">
    <property type="entry name" value="UDP-Glycosyltransferase/glycogen phosphorylase"/>
    <property type="match status" value="1"/>
</dbReference>
<dbReference type="AlphaFoldDB" id="A0A7S3EYT1"/>
<evidence type="ECO:0000259" key="2">
    <source>
        <dbReference type="Pfam" id="PF00534"/>
    </source>
</evidence>
<proteinExistence type="predicted"/>
<dbReference type="InterPro" id="IPR050194">
    <property type="entry name" value="Glycosyltransferase_grp1"/>
</dbReference>
<evidence type="ECO:0000313" key="3">
    <source>
        <dbReference type="EMBL" id="CAE0116763.1"/>
    </source>
</evidence>
<keyword evidence="1" id="KW-0328">Glycosyltransferase</keyword>
<reference evidence="3" key="1">
    <citation type="submission" date="2021-01" db="EMBL/GenBank/DDBJ databases">
        <authorList>
            <person name="Corre E."/>
            <person name="Pelletier E."/>
            <person name="Niang G."/>
            <person name="Scheremetjew M."/>
            <person name="Finn R."/>
            <person name="Kale V."/>
            <person name="Holt S."/>
            <person name="Cochrane G."/>
            <person name="Meng A."/>
            <person name="Brown T."/>
            <person name="Cohen L."/>
        </authorList>
    </citation>
    <scope>NUCLEOTIDE SEQUENCE</scope>
    <source>
        <strain evidence="3">CCMP281</strain>
    </source>
</reference>
<accession>A0A7S3EYT1</accession>
<name>A0A7S3EYT1_9EUKA</name>
<dbReference type="InterPro" id="IPR001296">
    <property type="entry name" value="Glyco_trans_1"/>
</dbReference>
<sequence length="241" mass="26642">MSGVELSRAFAAADVFVMPSDSETLGFVVLESMASGVPVVGCNRGGIPSLIDDNETGFLFEPGDTAEVARIITKLIDEPQYADSMAAAARAEAERWGWEGATKNLREVQYLQAVRNHRERQKDVRTLRQKLTRYTDILFKGSRADVFAFFGDRAAEQEAEALEKEEWKLMDDIETLEKKPTTRQLFGWLSARSTAPLRLATVLLFPWRFFTSLLRKLRKVVLGGTLGSGGTEPPPALGSAA</sequence>
<feature type="domain" description="Glycosyl transferase family 1" evidence="2">
    <location>
        <begin position="5"/>
        <end position="90"/>
    </location>
</feature>
<evidence type="ECO:0000256" key="1">
    <source>
        <dbReference type="ARBA" id="ARBA00022676"/>
    </source>
</evidence>
<organism evidence="3">
    <name type="scientific">Haptolina ericina</name>
    <dbReference type="NCBI Taxonomy" id="156174"/>
    <lineage>
        <taxon>Eukaryota</taxon>
        <taxon>Haptista</taxon>
        <taxon>Haptophyta</taxon>
        <taxon>Prymnesiophyceae</taxon>
        <taxon>Prymnesiales</taxon>
        <taxon>Prymnesiaceae</taxon>
        <taxon>Haptolina</taxon>
    </lineage>
</organism>
<dbReference type="EMBL" id="HBHX01031334">
    <property type="protein sequence ID" value="CAE0116763.1"/>
    <property type="molecule type" value="Transcribed_RNA"/>
</dbReference>
<dbReference type="PANTHER" id="PTHR45947">
    <property type="entry name" value="SULFOQUINOVOSYL TRANSFERASE SQD2"/>
    <property type="match status" value="1"/>
</dbReference>
<gene>
    <name evidence="3" type="ORF">HERI1096_LOCUS17448</name>
</gene>
<dbReference type="PANTHER" id="PTHR45947:SF3">
    <property type="entry name" value="SULFOQUINOVOSYL TRANSFERASE SQD2"/>
    <property type="match status" value="1"/>
</dbReference>
<dbReference type="Pfam" id="PF00534">
    <property type="entry name" value="Glycos_transf_1"/>
    <property type="match status" value="1"/>
</dbReference>
<keyword evidence="1" id="KW-0808">Transferase</keyword>
<dbReference type="Gene3D" id="3.40.50.2000">
    <property type="entry name" value="Glycogen Phosphorylase B"/>
    <property type="match status" value="2"/>
</dbReference>